<dbReference type="EMBL" id="CM026426">
    <property type="protein sequence ID" value="KAG0575277.1"/>
    <property type="molecule type" value="Genomic_DNA"/>
</dbReference>
<sequence>MILLCLARSTLVLGFFLKHSWCGVESRAREGGIDADDGDDVVVVVHELGMSRYNWAGHVVDTDCIVISLVRCSLVFSTLSLPLFQADRNLVGFEFRGCHLIFHVSFAEYVV</sequence>
<keyword evidence="1" id="KW-0732">Signal</keyword>
<reference evidence="2" key="1">
    <citation type="submission" date="2020-06" db="EMBL/GenBank/DDBJ databases">
        <title>WGS assembly of Ceratodon purpureus strain R40.</title>
        <authorList>
            <person name="Carey S.B."/>
            <person name="Jenkins J."/>
            <person name="Shu S."/>
            <person name="Lovell J.T."/>
            <person name="Sreedasyam A."/>
            <person name="Maumus F."/>
            <person name="Tiley G.P."/>
            <person name="Fernandez-Pozo N."/>
            <person name="Barry K."/>
            <person name="Chen C."/>
            <person name="Wang M."/>
            <person name="Lipzen A."/>
            <person name="Daum C."/>
            <person name="Saski C.A."/>
            <person name="Payton A.C."/>
            <person name="Mcbreen J.C."/>
            <person name="Conrad R.E."/>
            <person name="Kollar L.M."/>
            <person name="Olsson S."/>
            <person name="Huttunen S."/>
            <person name="Landis J.B."/>
            <person name="Wickett N.J."/>
            <person name="Johnson M.G."/>
            <person name="Rensing S.A."/>
            <person name="Grimwood J."/>
            <person name="Schmutz J."/>
            <person name="Mcdaniel S.F."/>
        </authorList>
    </citation>
    <scope>NUCLEOTIDE SEQUENCE</scope>
    <source>
        <strain evidence="2">R40</strain>
    </source>
</reference>
<evidence type="ECO:0000256" key="1">
    <source>
        <dbReference type="SAM" id="SignalP"/>
    </source>
</evidence>
<evidence type="ECO:0000313" key="2">
    <source>
        <dbReference type="EMBL" id="KAG0575277.1"/>
    </source>
</evidence>
<name>A0A8T0HWY1_CERPU</name>
<organism evidence="2 3">
    <name type="scientific">Ceratodon purpureus</name>
    <name type="common">Fire moss</name>
    <name type="synonym">Dicranum purpureum</name>
    <dbReference type="NCBI Taxonomy" id="3225"/>
    <lineage>
        <taxon>Eukaryota</taxon>
        <taxon>Viridiplantae</taxon>
        <taxon>Streptophyta</taxon>
        <taxon>Embryophyta</taxon>
        <taxon>Bryophyta</taxon>
        <taxon>Bryophytina</taxon>
        <taxon>Bryopsida</taxon>
        <taxon>Dicranidae</taxon>
        <taxon>Pseudoditrichales</taxon>
        <taxon>Ditrichaceae</taxon>
        <taxon>Ceratodon</taxon>
    </lineage>
</organism>
<feature type="signal peptide" evidence="1">
    <location>
        <begin position="1"/>
        <end position="22"/>
    </location>
</feature>
<gene>
    <name evidence="2" type="ORF">KC19_VG332800</name>
</gene>
<protein>
    <recommendedName>
        <fullName evidence="4">Secreted protein</fullName>
    </recommendedName>
</protein>
<comment type="caution">
    <text evidence="2">The sequence shown here is derived from an EMBL/GenBank/DDBJ whole genome shotgun (WGS) entry which is preliminary data.</text>
</comment>
<dbReference type="AlphaFoldDB" id="A0A8T0HWY1"/>
<accession>A0A8T0HWY1</accession>
<feature type="chain" id="PRO_5035816092" description="Secreted protein" evidence="1">
    <location>
        <begin position="23"/>
        <end position="111"/>
    </location>
</feature>
<proteinExistence type="predicted"/>
<evidence type="ECO:0008006" key="4">
    <source>
        <dbReference type="Google" id="ProtNLM"/>
    </source>
</evidence>
<keyword evidence="3" id="KW-1185">Reference proteome</keyword>
<dbReference type="Proteomes" id="UP000822688">
    <property type="component" value="Chromosome V"/>
</dbReference>
<evidence type="ECO:0000313" key="3">
    <source>
        <dbReference type="Proteomes" id="UP000822688"/>
    </source>
</evidence>